<dbReference type="InterPro" id="IPR009057">
    <property type="entry name" value="Homeodomain-like_sf"/>
</dbReference>
<evidence type="ECO:0000256" key="1">
    <source>
        <dbReference type="ARBA" id="ARBA00023125"/>
    </source>
</evidence>
<evidence type="ECO:0000259" key="3">
    <source>
        <dbReference type="PROSITE" id="PS50977"/>
    </source>
</evidence>
<dbReference type="InterPro" id="IPR050624">
    <property type="entry name" value="HTH-type_Tx_Regulator"/>
</dbReference>
<accession>A0ABS9WIN3</accession>
<dbReference type="SUPFAM" id="SSF46689">
    <property type="entry name" value="Homeodomain-like"/>
    <property type="match status" value="1"/>
</dbReference>
<comment type="caution">
    <text evidence="4">The sequence shown here is derived from an EMBL/GenBank/DDBJ whole genome shotgun (WGS) entry which is preliminary data.</text>
</comment>
<feature type="DNA-binding region" description="H-T-H motif" evidence="2">
    <location>
        <begin position="34"/>
        <end position="53"/>
    </location>
</feature>
<dbReference type="EMBL" id="JAJMLW010000003">
    <property type="protein sequence ID" value="MCI2242664.1"/>
    <property type="molecule type" value="Genomic_DNA"/>
</dbReference>
<dbReference type="PROSITE" id="PS50977">
    <property type="entry name" value="HTH_TETR_2"/>
    <property type="match status" value="1"/>
</dbReference>
<dbReference type="RefSeq" id="WP_242166133.1">
    <property type="nucleotide sequence ID" value="NZ_JAJMLW010000003.1"/>
</dbReference>
<sequence>MADGKGDLRVARTRAALRSAFEELIAETTLDKITVKALTERAGVNRRTFYLHYDALESFYDDIMNGIMDEFFAHHEKTPDDPWDMDGHARRFFRFLAAQPPMIEQLVCSPNFYDFGGRIYAAQMDRYRAKAGEGFWRYAMTPEQEELVCALIRNIALDFYRQWVRRGKPMAAEDAARLIGSVTLHGTEHLLTPRP</sequence>
<feature type="domain" description="HTH tetR-type" evidence="3">
    <location>
        <begin position="11"/>
        <end position="71"/>
    </location>
</feature>
<reference evidence="4" key="1">
    <citation type="submission" date="2021-11" db="EMBL/GenBank/DDBJ databases">
        <title>A Novel Adlercreutzia Species, isolated from a Allomyrina dichotoma larva feces.</title>
        <authorList>
            <person name="Suh M.K."/>
        </authorList>
    </citation>
    <scope>NUCLEOTIDE SEQUENCE</scope>
    <source>
        <strain evidence="4">JBNU-10</strain>
    </source>
</reference>
<proteinExistence type="predicted"/>
<dbReference type="Proteomes" id="UP001430755">
    <property type="component" value="Unassembled WGS sequence"/>
</dbReference>
<organism evidence="4 5">
    <name type="scientific">Adlercreutzia faecimuris</name>
    <dbReference type="NCBI Taxonomy" id="2897341"/>
    <lineage>
        <taxon>Bacteria</taxon>
        <taxon>Bacillati</taxon>
        <taxon>Actinomycetota</taxon>
        <taxon>Coriobacteriia</taxon>
        <taxon>Eggerthellales</taxon>
        <taxon>Eggerthellaceae</taxon>
        <taxon>Adlercreutzia</taxon>
    </lineage>
</organism>
<keyword evidence="5" id="KW-1185">Reference proteome</keyword>
<protein>
    <submittedName>
        <fullName evidence="4">TetR/AcrR family transcriptional regulator</fullName>
    </submittedName>
</protein>
<dbReference type="InterPro" id="IPR001647">
    <property type="entry name" value="HTH_TetR"/>
</dbReference>
<evidence type="ECO:0000313" key="5">
    <source>
        <dbReference type="Proteomes" id="UP001430755"/>
    </source>
</evidence>
<evidence type="ECO:0000256" key="2">
    <source>
        <dbReference type="PROSITE-ProRule" id="PRU00335"/>
    </source>
</evidence>
<dbReference type="PANTHER" id="PTHR43479">
    <property type="entry name" value="ACREF/ENVCD OPERON REPRESSOR-RELATED"/>
    <property type="match status" value="1"/>
</dbReference>
<name>A0ABS9WIN3_9ACTN</name>
<dbReference type="Gene3D" id="1.10.357.10">
    <property type="entry name" value="Tetracycline Repressor, domain 2"/>
    <property type="match status" value="1"/>
</dbReference>
<keyword evidence="1 2" id="KW-0238">DNA-binding</keyword>
<dbReference type="PANTHER" id="PTHR43479:SF7">
    <property type="entry name" value="TETR-FAMILY TRANSCRIPTIONAL REGULATOR"/>
    <property type="match status" value="1"/>
</dbReference>
<evidence type="ECO:0000313" key="4">
    <source>
        <dbReference type="EMBL" id="MCI2242664.1"/>
    </source>
</evidence>
<gene>
    <name evidence="4" type="ORF">LPT13_09910</name>
</gene>